<gene>
    <name evidence="1" type="ORF">AVL61_01935</name>
</gene>
<proteinExistence type="predicted"/>
<dbReference type="Pfam" id="PF07040">
    <property type="entry name" value="DUF1326"/>
    <property type="match status" value="1"/>
</dbReference>
<dbReference type="AlphaFoldDB" id="A0A0W8IPA8"/>
<organism evidence="1 2">
    <name type="scientific">Kocuria rosea subsp. polaris</name>
    <dbReference type="NCBI Taxonomy" id="136273"/>
    <lineage>
        <taxon>Bacteria</taxon>
        <taxon>Bacillati</taxon>
        <taxon>Actinomycetota</taxon>
        <taxon>Actinomycetes</taxon>
        <taxon>Micrococcales</taxon>
        <taxon>Micrococcaceae</taxon>
        <taxon>Kocuria</taxon>
    </lineage>
</organism>
<dbReference type="RefSeq" id="WP_058873104.1">
    <property type="nucleotide sequence ID" value="NZ_LQBK01000004.1"/>
</dbReference>
<evidence type="ECO:0000313" key="1">
    <source>
        <dbReference type="EMBL" id="KUG61688.1"/>
    </source>
</evidence>
<dbReference type="InterPro" id="IPR009758">
    <property type="entry name" value="DUF1326"/>
</dbReference>
<reference evidence="2" key="1">
    <citation type="submission" date="2015-12" db="EMBL/GenBank/DDBJ databases">
        <authorList>
            <person name="Nair G.R."/>
            <person name="Kaur G."/>
            <person name="Mayilraj S."/>
        </authorList>
    </citation>
    <scope>NUCLEOTIDE SEQUENCE [LARGE SCALE GENOMIC DNA]</scope>
    <source>
        <strain evidence="2">CD08_4</strain>
    </source>
</reference>
<protein>
    <recommendedName>
        <fullName evidence="3">DUF1326 domain-containing protein</fullName>
    </recommendedName>
</protein>
<evidence type="ECO:0000313" key="2">
    <source>
        <dbReference type="Proteomes" id="UP000053512"/>
    </source>
</evidence>
<name>A0A0W8IPA8_KOCRO</name>
<accession>A0A0W8IPA8</accession>
<sequence>MDYTLAGQFLEACDCTVICPCWVDDDPVGGHCTGFIAWQIDEGDTAVVDGIPVGGCTVVSVATHGGNRRDTNRTTTMLYIDVPAEGRTSADTTKQYRALVDLFSGRFGGPLSDLAQVNGTVVGDCRASISLSPPEESDWTVTVRPSGDASGTAFVEAKGSPKIFDAQRGNKKPLILEHTAISYELSASGPVEAQDGERLVVNVGALPGGNLEVTGRSGMRGAFHYDHYDHSADQPAAAGAADADTTAGR</sequence>
<dbReference type="OrthoDB" id="9802256at2"/>
<dbReference type="EMBL" id="LQBK01000004">
    <property type="protein sequence ID" value="KUG61688.1"/>
    <property type="molecule type" value="Genomic_DNA"/>
</dbReference>
<evidence type="ECO:0008006" key="3">
    <source>
        <dbReference type="Google" id="ProtNLM"/>
    </source>
</evidence>
<dbReference type="Proteomes" id="UP000053512">
    <property type="component" value="Unassembled WGS sequence"/>
</dbReference>
<comment type="caution">
    <text evidence="1">The sequence shown here is derived from an EMBL/GenBank/DDBJ whole genome shotgun (WGS) entry which is preliminary data.</text>
</comment>